<dbReference type="AlphaFoldDB" id="A0A1B8RB17"/>
<proteinExistence type="predicted"/>
<dbReference type="Pfam" id="PF18186">
    <property type="entry name" value="SLATT_4"/>
    <property type="match status" value="1"/>
</dbReference>
<dbReference type="InterPro" id="IPR040811">
    <property type="entry name" value="SLATT_4"/>
</dbReference>
<feature type="domain" description="SMODS and SLOG-associating 2TM effector" evidence="2">
    <location>
        <begin position="8"/>
        <end position="172"/>
    </location>
</feature>
<dbReference type="EMBL" id="KX488866">
    <property type="protein sequence ID" value="AOO91230.1"/>
    <property type="molecule type" value="Genomic_DNA"/>
</dbReference>
<sequence>MNNQITILESQIRECFGRVVYAHKTHEKDGDLCARTLRRFKLLQIIVSSITASGTLAVLLADQLWIKFATALVSLLGLFITGYMKGFDPGAAAQKHRDTAADLWVIRESYLSLLTDISSGIVSLSKATERRDQLQSALAAIYKSAPHTTSKGYLKAQEALKTLEDYTFNDGEIDKFLPPSLKKTTRV</sequence>
<evidence type="ECO:0000259" key="2">
    <source>
        <dbReference type="Pfam" id="PF18186"/>
    </source>
</evidence>
<evidence type="ECO:0000313" key="3">
    <source>
        <dbReference type="EMBL" id="AOO91230.1"/>
    </source>
</evidence>
<accession>A0A1B8RB17</accession>
<keyword evidence="1" id="KW-0472">Membrane</keyword>
<reference evidence="3" key="1">
    <citation type="journal article" date="2015" name="BMC Genomics">
        <title>Transcriptome profiling of a Rhizobium leguminosarum bv. trifolii rosR mutant reveals the role of the transcriptional regulator RosR in motility, synthesis of cell-surface components, and other cellular processes.</title>
        <authorList>
            <person name="Rachwal K."/>
            <person name="Matczynska E."/>
            <person name="Janczarek M."/>
        </authorList>
    </citation>
    <scope>NUCLEOTIDE SEQUENCE</scope>
    <source>
        <strain evidence="3">Rt24.2</strain>
    </source>
</reference>
<protein>
    <recommendedName>
        <fullName evidence="2">SMODS and SLOG-associating 2TM effector domain-containing protein</fullName>
    </recommendedName>
</protein>
<keyword evidence="1" id="KW-0812">Transmembrane</keyword>
<feature type="transmembrane region" description="Helical" evidence="1">
    <location>
        <begin position="66"/>
        <end position="87"/>
    </location>
</feature>
<dbReference type="NCBIfam" id="NF033632">
    <property type="entry name" value="SLATT_4"/>
    <property type="match status" value="1"/>
</dbReference>
<keyword evidence="1" id="KW-1133">Transmembrane helix</keyword>
<reference evidence="3" key="2">
    <citation type="journal article" date="2016" name="Front. Microbiol.">
        <title>The Regulatory Protein RosR Affects Rhizobium leguminosarum bv. trifolii Protein Profiles, Cell Surface Properties, and Symbiosis with Clover.</title>
        <authorList>
            <person name="Rachwal K."/>
            <person name="Boguszewska A."/>
            <person name="Kopcinska J."/>
            <person name="Karas M."/>
            <person name="Tchorzewski M."/>
            <person name="Janczarek M."/>
        </authorList>
    </citation>
    <scope>NUCLEOTIDE SEQUENCE</scope>
    <source>
        <strain evidence="3">Rt24.2</strain>
    </source>
</reference>
<feature type="transmembrane region" description="Helical" evidence="1">
    <location>
        <begin position="42"/>
        <end position="60"/>
    </location>
</feature>
<evidence type="ECO:0000256" key="1">
    <source>
        <dbReference type="SAM" id="Phobius"/>
    </source>
</evidence>
<name>A0A1B8RB17_RHILT</name>
<organism evidence="3">
    <name type="scientific">Rhizobium leguminosarum bv. trifolii</name>
    <dbReference type="NCBI Taxonomy" id="386"/>
    <lineage>
        <taxon>Bacteria</taxon>
        <taxon>Pseudomonadati</taxon>
        <taxon>Pseudomonadota</taxon>
        <taxon>Alphaproteobacteria</taxon>
        <taxon>Hyphomicrobiales</taxon>
        <taxon>Rhizobiaceae</taxon>
        <taxon>Rhizobium/Agrobacterium group</taxon>
        <taxon>Rhizobium</taxon>
    </lineage>
</organism>